<organism evidence="1">
    <name type="scientific">marine metagenome</name>
    <dbReference type="NCBI Taxonomy" id="408172"/>
    <lineage>
        <taxon>unclassified sequences</taxon>
        <taxon>metagenomes</taxon>
        <taxon>ecological metagenomes</taxon>
    </lineage>
</organism>
<dbReference type="AlphaFoldDB" id="A0A382YXD0"/>
<evidence type="ECO:0000313" key="1">
    <source>
        <dbReference type="EMBL" id="SVD87589.1"/>
    </source>
</evidence>
<accession>A0A382YXD0</accession>
<name>A0A382YXD0_9ZZZZ</name>
<gene>
    <name evidence="1" type="ORF">METZ01_LOCUS440443</name>
</gene>
<proteinExistence type="predicted"/>
<reference evidence="1" key="1">
    <citation type="submission" date="2018-05" db="EMBL/GenBank/DDBJ databases">
        <authorList>
            <person name="Lanie J.A."/>
            <person name="Ng W.-L."/>
            <person name="Kazmierczak K.M."/>
            <person name="Andrzejewski T.M."/>
            <person name="Davidsen T.M."/>
            <person name="Wayne K.J."/>
            <person name="Tettelin H."/>
            <person name="Glass J.I."/>
            <person name="Rusch D."/>
            <person name="Podicherti R."/>
            <person name="Tsui H.-C.T."/>
            <person name="Winkler M.E."/>
        </authorList>
    </citation>
    <scope>NUCLEOTIDE SEQUENCE</scope>
</reference>
<sequence length="211" mass="23854">MDMLITNSILEKADSYGVAFSGAGKSVKNFGNASVLRTRSRQESDARRGRIGELMFGEYLKPKEIYLIFDEEIRQGSNVGDGGRDIVATAKNGKTRPAPLKVDIKSTSKSGGWILVESHRFTADAYILMQVSEDQATYKGYAYRGDFFASDGKPYFEYFSGDKLRNYYNTDEFLEVRLDAPHQYGLPIPKLRKDGVELLLGYEKTEQLQLW</sequence>
<protein>
    <submittedName>
        <fullName evidence="1">Uncharacterized protein</fullName>
    </submittedName>
</protein>
<dbReference type="EMBL" id="UINC01179084">
    <property type="protein sequence ID" value="SVD87589.1"/>
    <property type="molecule type" value="Genomic_DNA"/>
</dbReference>